<accession>A4VD65</accession>
<feature type="region of interest" description="Disordered" evidence="2">
    <location>
        <begin position="940"/>
        <end position="1010"/>
    </location>
</feature>
<name>A4VD65_TETTS</name>
<evidence type="ECO:0000256" key="3">
    <source>
        <dbReference type="SAM" id="Phobius"/>
    </source>
</evidence>
<dbReference type="SUPFAM" id="SSF100909">
    <property type="entry name" value="IP3 receptor type 1 binding core, domain 2"/>
    <property type="match status" value="1"/>
</dbReference>
<dbReference type="PANTHER" id="PTHR13715">
    <property type="entry name" value="RYANODINE RECEPTOR AND IP3 RECEPTOR"/>
    <property type="match status" value="1"/>
</dbReference>
<feature type="compositionally biased region" description="Low complexity" evidence="2">
    <location>
        <begin position="969"/>
        <end position="990"/>
    </location>
</feature>
<feature type="region of interest" description="Disordered" evidence="2">
    <location>
        <begin position="281"/>
        <end position="308"/>
    </location>
</feature>
<reference evidence="5" key="1">
    <citation type="journal article" date="2006" name="PLoS Biol.">
        <title>Macronuclear genome sequence of the ciliate Tetrahymena thermophila, a model eukaryote.</title>
        <authorList>
            <person name="Eisen J.A."/>
            <person name="Coyne R.S."/>
            <person name="Wu M."/>
            <person name="Wu D."/>
            <person name="Thiagarajan M."/>
            <person name="Wortman J.R."/>
            <person name="Badger J.H."/>
            <person name="Ren Q."/>
            <person name="Amedeo P."/>
            <person name="Jones K.M."/>
            <person name="Tallon L.J."/>
            <person name="Delcher A.L."/>
            <person name="Salzberg S.L."/>
            <person name="Silva J.C."/>
            <person name="Haas B.J."/>
            <person name="Majoros W.H."/>
            <person name="Farzad M."/>
            <person name="Carlton J.M."/>
            <person name="Smith R.K. Jr."/>
            <person name="Garg J."/>
            <person name="Pearlman R.E."/>
            <person name="Karrer K.M."/>
            <person name="Sun L."/>
            <person name="Manning G."/>
            <person name="Elde N.C."/>
            <person name="Turkewitz A.P."/>
            <person name="Asai D.J."/>
            <person name="Wilkes D.E."/>
            <person name="Wang Y."/>
            <person name="Cai H."/>
            <person name="Collins K."/>
            <person name="Stewart B.A."/>
            <person name="Lee S.R."/>
            <person name="Wilamowska K."/>
            <person name="Weinberg Z."/>
            <person name="Ruzzo W.L."/>
            <person name="Wloga D."/>
            <person name="Gaertig J."/>
            <person name="Frankel J."/>
            <person name="Tsao C.-C."/>
            <person name="Gorovsky M.A."/>
            <person name="Keeling P.J."/>
            <person name="Waller R.F."/>
            <person name="Patron N.J."/>
            <person name="Cherry J.M."/>
            <person name="Stover N.A."/>
            <person name="Krieger C.J."/>
            <person name="del Toro C."/>
            <person name="Ryder H.F."/>
            <person name="Williamson S.C."/>
            <person name="Barbeau R.A."/>
            <person name="Hamilton E.P."/>
            <person name="Orias E."/>
        </authorList>
    </citation>
    <scope>NUCLEOTIDE SEQUENCE [LARGE SCALE GENOMIC DNA]</scope>
    <source>
        <strain evidence="5">SB210</strain>
    </source>
</reference>
<keyword evidence="5" id="KW-1185">Reference proteome</keyword>
<sequence length="3414" mass="406573">MNLTLDQDFNNQDQYLKYGDVIALRISGSFFYLGQNGMSKVELELRNFQNIGNHKSSECLFKIYPQLTNQAMLECLKYNKYKDQSKQDELLLNLNKELESNKRTIDIYKDNYVLYNDTFILQHVVSKKYLSIKQSPFDVNIFNLTLDVQIEDQVGFQFQQFYKNRIKKEDLIAFGDKVCITIINLKDQYLQRHCSIKKFWSDKEILQNTIPYIDIQFSEDTSKINPFEIVKYFSQSQQEGEKSVLKAGSICSISHIETAGQIYEKQIIEEIEEDDQRFNNQVEEERNEEEEQEVQVTQSKSNLDDNVNNKRQKKIEQRVILQYYLTDNAKNEESSNLWIIEKINPFEGGCIFFKDFIRFQNIRSGKYLKFQSDKKQPTFDFSIFMEQTVKLNMSEDDFNSVFILIDEKGIDKTQSCQLSCNFSFCIIHALTGQQIGMKFDQSNCSYRLNLCQSSLNAESFKINILSENVCWDVLFVESCRQMLEMNIQKIEKILNVDILQLSYQNLELLIDTIHTIDSLIRFAKSNDIYLDDIFLFKSDQENEARLNIMIIKNVQSTVIKLIKNILINQKNFTRLKIFAQSSRDPNEYQQVQLKKFEDNQFTKQKMQSQSTSQQNIQGSATKIEQKDILTSNQNLFISLMIIINNSYELLGLLIKSDSFPQEIIKKTILEIIFMIGVGNCWKCLSYLIRKYNYLDHLIQVNDLTLDQFKNREIFINSNILQIITMQYLKNYDGEEKYCFDFIEFLISICRDMDEKIKIKNQILIGKLMFEELSEKQFEQLFILFKIMRRDYTVEKQIQIQIGIYKWDFLRFIRLTNNSSRGREMNLFLHTVKLLSLITEDRNYFNIYKVRQYFPYYFLLSIIRNDDINFLIRGFFLELYSNLYINVDPFYKLQNPKTLVFSKEFLKNQQKELKKMISTNKIEEKQKYGFFQKAKLKQGDSISMQNRKNEEDNQSQFSRLSSISVKSQRSNNLSKTNNKQQNKQSQFKPQSPINTVKNQPVQENQKQRTPQKITRVLETNPDEVQDNAQLINKKTLPNQETQVQFVKINLDNQNLNQENQEQILQRSGEIELIDEEEIQHEENIPNSQKMQQESFIRRKTENPKQYENQKTLNEHSSSKKNRSKTQLSKTQLNIIENNMIFEKKLEQHYQDYYYPEEEEQNEQDQVNADRQNIASRMFIQNQDYNQNQIDQNQLTLTSFEENKVNIKFIVSKKSIRFNQENSTQIKTSQNYETKRTQKFSSLNKAQSAFTQQSDNFQKEQQPSKKIQKLEQKYLENESVELESSKSSQNQTDDMKDPKQKNKRVNNLFLKQQVYAQEVNEEEGEEQESYEYEEEEGEDEQEEEEEQIDQSEQLDFVQFELAGQNESKKGEDAELCEELEYRIDDWIQQIQSYLLEFLEEVAIQKGQENINEKVKKTEKQKKKEIFKELDRNTLSNKIKSEIIDIYIIVAQRKQKQSFDFLIAQLSNKIEDMVKLDENINFIYGKQKLLMEDFPEYENLNLEIDEDQNDQNEDELKQNLENKQKNSDLKRRVSLHTELSTNQQNKDGLNRNKNVSQNQKEEEKSDKIFQLQKKKGDIEKNKQVNIQVIKKFDKSILKYYNFMNDYVNKELIKFMAEQYNVIQKDLGGKFEIYSTTFISNILEIMKYNKEQNLNERLIYLIFVITNQRQEFLKMMCQAQIIFRNEEIAKFEVLQALTNVMKTFQERRFIFQISADVAEMQKLLQLIQATLQKGIAQLKEAHKKIEITQKEEDYFYKIQKMLFSLDYHVFVLEFLEDAYLFFYQKIQIDSIQPIIQQAFEFLTFFCLDNLENIQAIKQYYPIIQIYLSCTEVGQTQFFAEIFLDATYKKENIEKGMLQDYLNSLREKSDSICQIDPSNLIIFNNLFLKKGIYRENIANQIFKEIFQTENIYKFFGMKNFILRDEDDQEINEDEEQKLDQNQMKILNSIKLNIQQIQKENSKKLSFEMDWIQKDRLPYLYQAYALRTARIIYSNVRTKDKFNDQMKLIFSTQYLFSILSSEDFYNQQNEENFLKLILKIELMQTIDSLWLKTQNYPSDIIRNQAIIKFLREQIKFLENYKDEKNSEVENFIQQVRNSQTLSNLHQCYLQTYTLNYLKNIMPLNKKSILEEPYGVLSYIFKYLVPFMTDLNIVFSNLAQSSWYPELNQMQQLLIKENFKEEITEFQKIFEVGSFFTEKEAFLQNLDKQVQKDKDNAISIKNVSLIKNKSIIGQNVIKNNPSSLYSHNLIKTEQSFSKNELVDVKSNIINTSFLKNAEEIQNTSELKSINQNTEKQQTQNNNAMESRLQSLEQESKAINVQLQQNGQPISIISLFNQKKENQLSNLNSQNVSQYNKIGDQIKQMYLLSNYIYKQDKQQNWNESKYLSDEADFCTLSKQFYKTGSQKLIGKNNILIEMEFNSLEIGKNLPYLRNLLSLRRKEQSSQAYRKLFQSILFNENVRQNIVLNQNDYLIKMILFEVNQKNKNQVNIGYFEKPIDLQVFYERIFAYLDHTLLYLDLNNQQLQTYTIQNIINLVIEIIDKQPDESKREMQNFIYFKCFQKILKNSLTKQTTLRNQEIIQSLIRLICKLLEDKNKEVRNDIYEILSSISEIENFINFIYQVVYQQMVATKCMLNKKKMIFHLVNNYSNYSFRIDQTSLFEHICKLIQLLNIDQFSPFQIFWRKQMNSNNSQDLMVLYIKLLDQLIKSTILNTSTSKQISYSKYFNDQIILSIKVLQSMIQGRLVENKDQLMQSSFLENMAQLWDSEKNLTQEQIIGKRKQDKYLEYFLGFIGFDKRNELTQNAFTEQNLNLIKNYMLQMFEHLVESDMNQQRKKQIVRRLTYKNLFQCFIDQFQQFKTLYQGVYSTHSHQFLKYGFKIFSLLQNHEESIRNLQQALINQANQLIGDQSIKTLMKTEKELQHEKEISIFAEAYSFFEKNTGKIIIFNEEINELQVIYYPYTPHCNSSNSIIESEVNQKIDRFSYETKIKSFLDQAEEYNQRLNVLQSLKDKALKSKIFKLLTFIFNYFEIFRSINFLLGISINIYLLLKYQDVEGSAFFSKIRQGSIDNFMKITILILFGFDLFMLIFQILQIHSFYSWKVNNDIKNKIIQKKQQHSLHFQSSKGQNLKQIIQQQLQSKTSNSNQNINLKLSKSEIILIYIQNWFSSNTITYVVLYTPVLFLTLFFNDFFACILLLDIFFQFPDALNIFKVVWNMKVKIISTLILYFILIYTFSLISFLVTPLNDAYNNMCENFLSCFSIFLDSTLRSLVSSSPIYEPIYEKYNNNYVLTYEDIYLFFYIFCVVSLIWTWTFTAYFIDAFTQLRIQNENFTNDTQNICLICTLDRKQITQICPKGFDYHINNVHNQWDYLKYISILLTKNKEEYTSTEAYIFEKWQKRNTNWIPNGQQTIDFIQQQNKISE</sequence>
<feature type="coiled-coil region" evidence="1">
    <location>
        <begin position="2061"/>
        <end position="2088"/>
    </location>
</feature>
<gene>
    <name evidence="4" type="ORF">TTHERM_00565661</name>
</gene>
<feature type="region of interest" description="Disordered" evidence="2">
    <location>
        <begin position="1243"/>
        <end position="1301"/>
    </location>
</feature>
<dbReference type="InterPro" id="IPR015925">
    <property type="entry name" value="Ryanodine_IP3_receptor"/>
</dbReference>
<keyword evidence="1" id="KW-0175">Coiled coil</keyword>
<feature type="transmembrane region" description="Helical" evidence="3">
    <location>
        <begin position="3062"/>
        <end position="3084"/>
    </location>
</feature>
<dbReference type="HOGENOM" id="CLU_1942322_0_0_1"/>
<feature type="coiled-coil region" evidence="1">
    <location>
        <begin position="2981"/>
        <end position="3008"/>
    </location>
</feature>
<feature type="compositionally biased region" description="Acidic residues" evidence="2">
    <location>
        <begin position="1317"/>
        <end position="1347"/>
    </location>
</feature>
<feature type="compositionally biased region" description="Polar residues" evidence="2">
    <location>
        <begin position="1243"/>
        <end position="1263"/>
    </location>
</feature>
<evidence type="ECO:0000256" key="1">
    <source>
        <dbReference type="SAM" id="Coils"/>
    </source>
</evidence>
<keyword evidence="3" id="KW-1133">Transmembrane helix</keyword>
<feature type="coiled-coil region" evidence="1">
    <location>
        <begin position="2287"/>
        <end position="2314"/>
    </location>
</feature>
<evidence type="ECO:0000313" key="4">
    <source>
        <dbReference type="EMBL" id="EDK31470.2"/>
    </source>
</evidence>
<keyword evidence="3 4" id="KW-0812">Transmembrane</keyword>
<dbReference type="SUPFAM" id="SSF82109">
    <property type="entry name" value="MIR domain"/>
    <property type="match status" value="1"/>
</dbReference>
<feature type="compositionally biased region" description="Polar residues" evidence="2">
    <location>
        <begin position="991"/>
        <end position="1010"/>
    </location>
</feature>
<dbReference type="EMBL" id="GG662556">
    <property type="protein sequence ID" value="EDK31470.2"/>
    <property type="molecule type" value="Genomic_DNA"/>
</dbReference>
<evidence type="ECO:0000256" key="2">
    <source>
        <dbReference type="SAM" id="MobiDB-lite"/>
    </source>
</evidence>
<dbReference type="InParanoid" id="A4VD65"/>
<dbReference type="InterPro" id="IPR036300">
    <property type="entry name" value="MIR_dom_sf"/>
</dbReference>
<dbReference type="RefSeq" id="XP_001470954.2">
    <property type="nucleotide sequence ID" value="XM_001470904.2"/>
</dbReference>
<dbReference type="Gene3D" id="2.80.10.50">
    <property type="match status" value="1"/>
</dbReference>
<organism evidence="4 5">
    <name type="scientific">Tetrahymena thermophila (strain SB210)</name>
    <dbReference type="NCBI Taxonomy" id="312017"/>
    <lineage>
        <taxon>Eukaryota</taxon>
        <taxon>Sar</taxon>
        <taxon>Alveolata</taxon>
        <taxon>Ciliophora</taxon>
        <taxon>Intramacronucleata</taxon>
        <taxon>Oligohymenophorea</taxon>
        <taxon>Hymenostomatida</taxon>
        <taxon>Tetrahymenina</taxon>
        <taxon>Tetrahymenidae</taxon>
        <taxon>Tetrahymena</taxon>
    </lineage>
</organism>
<dbReference type="PANTHER" id="PTHR13715:SF99">
    <property type="entry name" value="INOSITOL 1,4,5-TRISPHOSPHATE RECEPTOR-LIKE PROTEIN A"/>
    <property type="match status" value="1"/>
</dbReference>
<feature type="transmembrane region" description="Helical" evidence="3">
    <location>
        <begin position="3023"/>
        <end position="3041"/>
    </location>
</feature>
<feature type="compositionally biased region" description="Polar residues" evidence="2">
    <location>
        <begin position="953"/>
        <end position="968"/>
    </location>
</feature>
<feature type="transmembrane region" description="Helical" evidence="3">
    <location>
        <begin position="3287"/>
        <end position="3310"/>
    </location>
</feature>
<feature type="region of interest" description="Disordered" evidence="2">
    <location>
        <begin position="1316"/>
        <end position="1348"/>
    </location>
</feature>
<feature type="region of interest" description="Disordered" evidence="2">
    <location>
        <begin position="1537"/>
        <end position="1564"/>
    </location>
</feature>
<dbReference type="OrthoDB" id="327942at2759"/>
<dbReference type="KEGG" id="tet:TTHERM_00565661"/>
<feature type="transmembrane region" description="Helical" evidence="3">
    <location>
        <begin position="3210"/>
        <end position="3233"/>
    </location>
</feature>
<dbReference type="GO" id="GO:0006816">
    <property type="term" value="P:calcium ion transport"/>
    <property type="evidence" value="ECO:0007669"/>
    <property type="project" value="InterPro"/>
</dbReference>
<feature type="compositionally biased region" description="Polar residues" evidence="2">
    <location>
        <begin position="297"/>
        <end position="306"/>
    </location>
</feature>
<feature type="compositionally biased region" description="Polar residues" evidence="2">
    <location>
        <begin position="1537"/>
        <end position="1555"/>
    </location>
</feature>
<keyword evidence="3" id="KW-0472">Membrane</keyword>
<protein>
    <submittedName>
        <fullName evidence="4">Transmembrane protein, putative</fullName>
    </submittedName>
</protein>
<feature type="region of interest" description="Disordered" evidence="2">
    <location>
        <begin position="1099"/>
        <end position="1128"/>
    </location>
</feature>
<proteinExistence type="predicted"/>
<dbReference type="STRING" id="312017.A4VD65"/>
<dbReference type="GeneID" id="7844069"/>
<evidence type="ECO:0000313" key="5">
    <source>
        <dbReference type="Proteomes" id="UP000009168"/>
    </source>
</evidence>
<feature type="transmembrane region" description="Helical" evidence="3">
    <location>
        <begin position="3166"/>
        <end position="3189"/>
    </location>
</feature>
<dbReference type="InterPro" id="IPR035910">
    <property type="entry name" value="RyR/IP3R_RIH_dom_sf"/>
</dbReference>
<dbReference type="Proteomes" id="UP000009168">
    <property type="component" value="Unassembled WGS sequence"/>
</dbReference>